<dbReference type="InParanoid" id="A0A2K3E8I7"/>
<dbReference type="RefSeq" id="XP_042928996.1">
    <property type="nucleotide sequence ID" value="XM_043059081.1"/>
</dbReference>
<feature type="compositionally biased region" description="Low complexity" evidence="1">
    <location>
        <begin position="145"/>
        <end position="165"/>
    </location>
</feature>
<feature type="region of interest" description="Disordered" evidence="1">
    <location>
        <begin position="111"/>
        <end position="171"/>
    </location>
</feature>
<feature type="region of interest" description="Disordered" evidence="1">
    <location>
        <begin position="1"/>
        <end position="78"/>
    </location>
</feature>
<dbReference type="KEGG" id="cre:CHLRE_01g067282v5"/>
<dbReference type="EMBL" id="CM008962">
    <property type="protein sequence ID" value="PNW89087.1"/>
    <property type="molecule type" value="Genomic_DNA"/>
</dbReference>
<feature type="compositionally biased region" description="Low complexity" evidence="1">
    <location>
        <begin position="47"/>
        <end position="59"/>
    </location>
</feature>
<keyword evidence="3" id="KW-1185">Reference proteome</keyword>
<dbReference type="Gramene" id="PNW89087">
    <property type="protein sequence ID" value="PNW89087"/>
    <property type="gene ID" value="CHLRE_01g067282v5"/>
</dbReference>
<feature type="compositionally biased region" description="Pro residues" evidence="1">
    <location>
        <begin position="60"/>
        <end position="73"/>
    </location>
</feature>
<sequence>MAAGPPAPPGGGGSGGAPGSGGGGGSGGGSGSSGAGGSGGAGGRGGAAEAAAAVGAQAAQPPPAVARVPPAPRLPSAGLVKPCRSALAAEAKTDAPPAAAALVCTGACAERRLRRNDGSGDGSRGDGGDRWAVVRQRPPLPPRGSGPAAAGTGSTSMSSRRPSSGTGAGER</sequence>
<dbReference type="Proteomes" id="UP000006906">
    <property type="component" value="Chromosome 1"/>
</dbReference>
<dbReference type="AlphaFoldDB" id="A0A2K3E8I7"/>
<dbReference type="GeneID" id="66052210"/>
<organism evidence="2 3">
    <name type="scientific">Chlamydomonas reinhardtii</name>
    <name type="common">Chlamydomonas smithii</name>
    <dbReference type="NCBI Taxonomy" id="3055"/>
    <lineage>
        <taxon>Eukaryota</taxon>
        <taxon>Viridiplantae</taxon>
        <taxon>Chlorophyta</taxon>
        <taxon>core chlorophytes</taxon>
        <taxon>Chlorophyceae</taxon>
        <taxon>CS clade</taxon>
        <taxon>Chlamydomonadales</taxon>
        <taxon>Chlamydomonadaceae</taxon>
        <taxon>Chlamydomonas</taxon>
    </lineage>
</organism>
<evidence type="ECO:0000313" key="2">
    <source>
        <dbReference type="EMBL" id="PNW89087.1"/>
    </source>
</evidence>
<feature type="compositionally biased region" description="Basic and acidic residues" evidence="1">
    <location>
        <begin position="111"/>
        <end position="129"/>
    </location>
</feature>
<evidence type="ECO:0000313" key="3">
    <source>
        <dbReference type="Proteomes" id="UP000006906"/>
    </source>
</evidence>
<reference evidence="2 3" key="1">
    <citation type="journal article" date="2007" name="Science">
        <title>The Chlamydomonas genome reveals the evolution of key animal and plant functions.</title>
        <authorList>
            <person name="Merchant S.S."/>
            <person name="Prochnik S.E."/>
            <person name="Vallon O."/>
            <person name="Harris E.H."/>
            <person name="Karpowicz S.J."/>
            <person name="Witman G.B."/>
            <person name="Terry A."/>
            <person name="Salamov A."/>
            <person name="Fritz-Laylin L.K."/>
            <person name="Marechal-Drouard L."/>
            <person name="Marshall W.F."/>
            <person name="Qu L.H."/>
            <person name="Nelson D.R."/>
            <person name="Sanderfoot A.A."/>
            <person name="Spalding M.H."/>
            <person name="Kapitonov V.V."/>
            <person name="Ren Q."/>
            <person name="Ferris P."/>
            <person name="Lindquist E."/>
            <person name="Shapiro H."/>
            <person name="Lucas S.M."/>
            <person name="Grimwood J."/>
            <person name="Schmutz J."/>
            <person name="Cardol P."/>
            <person name="Cerutti H."/>
            <person name="Chanfreau G."/>
            <person name="Chen C.L."/>
            <person name="Cognat V."/>
            <person name="Croft M.T."/>
            <person name="Dent R."/>
            <person name="Dutcher S."/>
            <person name="Fernandez E."/>
            <person name="Fukuzawa H."/>
            <person name="Gonzalez-Ballester D."/>
            <person name="Gonzalez-Halphen D."/>
            <person name="Hallmann A."/>
            <person name="Hanikenne M."/>
            <person name="Hippler M."/>
            <person name="Inwood W."/>
            <person name="Jabbari K."/>
            <person name="Kalanon M."/>
            <person name="Kuras R."/>
            <person name="Lefebvre P.A."/>
            <person name="Lemaire S.D."/>
            <person name="Lobanov A.V."/>
            <person name="Lohr M."/>
            <person name="Manuell A."/>
            <person name="Meier I."/>
            <person name="Mets L."/>
            <person name="Mittag M."/>
            <person name="Mittelmeier T."/>
            <person name="Moroney J.V."/>
            <person name="Moseley J."/>
            <person name="Napoli C."/>
            <person name="Nedelcu A.M."/>
            <person name="Niyogi K."/>
            <person name="Novoselov S.V."/>
            <person name="Paulsen I.T."/>
            <person name="Pazour G."/>
            <person name="Purton S."/>
            <person name="Ral J.P."/>
            <person name="Riano-Pachon D.M."/>
            <person name="Riekhof W."/>
            <person name="Rymarquis L."/>
            <person name="Schroda M."/>
            <person name="Stern D."/>
            <person name="Umen J."/>
            <person name="Willows R."/>
            <person name="Wilson N."/>
            <person name="Zimmer S.L."/>
            <person name="Allmer J."/>
            <person name="Balk J."/>
            <person name="Bisova K."/>
            <person name="Chen C.J."/>
            <person name="Elias M."/>
            <person name="Gendler K."/>
            <person name="Hauser C."/>
            <person name="Lamb M.R."/>
            <person name="Ledford H."/>
            <person name="Long J.C."/>
            <person name="Minagawa J."/>
            <person name="Page M.D."/>
            <person name="Pan J."/>
            <person name="Pootakham W."/>
            <person name="Roje S."/>
            <person name="Rose A."/>
            <person name="Stahlberg E."/>
            <person name="Terauchi A.M."/>
            <person name="Yang P."/>
            <person name="Ball S."/>
            <person name="Bowler C."/>
            <person name="Dieckmann C.L."/>
            <person name="Gladyshev V.N."/>
            <person name="Green P."/>
            <person name="Jorgensen R."/>
            <person name="Mayfield S."/>
            <person name="Mueller-Roeber B."/>
            <person name="Rajamani S."/>
            <person name="Sayre R.T."/>
            <person name="Brokstein P."/>
            <person name="Dubchak I."/>
            <person name="Goodstein D."/>
            <person name="Hornick L."/>
            <person name="Huang Y.W."/>
            <person name="Jhaveri J."/>
            <person name="Luo Y."/>
            <person name="Martinez D."/>
            <person name="Ngau W.C."/>
            <person name="Otillar B."/>
            <person name="Poliakov A."/>
            <person name="Porter A."/>
            <person name="Szajkowski L."/>
            <person name="Werner G."/>
            <person name="Zhou K."/>
            <person name="Grigoriev I.V."/>
            <person name="Rokhsar D.S."/>
            <person name="Grossman A.R."/>
        </authorList>
    </citation>
    <scope>NUCLEOTIDE SEQUENCE [LARGE SCALE GENOMIC DNA]</scope>
    <source>
        <strain evidence="3">CC-503</strain>
    </source>
</reference>
<feature type="compositionally biased region" description="Gly residues" evidence="1">
    <location>
        <begin position="10"/>
        <end position="46"/>
    </location>
</feature>
<proteinExistence type="predicted"/>
<protein>
    <submittedName>
        <fullName evidence="2">Uncharacterized protein</fullName>
    </submittedName>
</protein>
<evidence type="ECO:0000256" key="1">
    <source>
        <dbReference type="SAM" id="MobiDB-lite"/>
    </source>
</evidence>
<name>A0A2K3E8I7_CHLRE</name>
<accession>A0A2K3E8I7</accession>
<gene>
    <name evidence="2" type="ORF">CHLRE_01g067282v5</name>
</gene>